<dbReference type="InterPro" id="IPR036525">
    <property type="entry name" value="Tubulin/FtsZ_GTPase_sf"/>
</dbReference>
<accession>A0A2P6RAE1</accession>
<dbReference type="Gramene" id="PRQ43389">
    <property type="protein sequence ID" value="PRQ43389"/>
    <property type="gene ID" value="RchiOBHm_Chr3g0467971"/>
</dbReference>
<protein>
    <submittedName>
        <fullName evidence="1">Putative tubulin/FtsZ, GTPase domain-containing protein</fullName>
    </submittedName>
</protein>
<comment type="caution">
    <text evidence="1">The sequence shown here is derived from an EMBL/GenBank/DDBJ whole genome shotgun (WGS) entry which is preliminary data.</text>
</comment>
<evidence type="ECO:0000313" key="2">
    <source>
        <dbReference type="Proteomes" id="UP000238479"/>
    </source>
</evidence>
<gene>
    <name evidence="1" type="ORF">RchiOBHm_Chr3g0467971</name>
</gene>
<evidence type="ECO:0000313" key="1">
    <source>
        <dbReference type="EMBL" id="PRQ43389.1"/>
    </source>
</evidence>
<name>A0A2P6RAE1_ROSCH</name>
<organism evidence="1 2">
    <name type="scientific">Rosa chinensis</name>
    <name type="common">China rose</name>
    <dbReference type="NCBI Taxonomy" id="74649"/>
    <lineage>
        <taxon>Eukaryota</taxon>
        <taxon>Viridiplantae</taxon>
        <taxon>Streptophyta</taxon>
        <taxon>Embryophyta</taxon>
        <taxon>Tracheophyta</taxon>
        <taxon>Spermatophyta</taxon>
        <taxon>Magnoliopsida</taxon>
        <taxon>eudicotyledons</taxon>
        <taxon>Gunneridae</taxon>
        <taxon>Pentapetalae</taxon>
        <taxon>rosids</taxon>
        <taxon>fabids</taxon>
        <taxon>Rosales</taxon>
        <taxon>Rosaceae</taxon>
        <taxon>Rosoideae</taxon>
        <taxon>Rosoideae incertae sedis</taxon>
        <taxon>Rosa</taxon>
    </lineage>
</organism>
<dbReference type="Proteomes" id="UP000238479">
    <property type="component" value="Chromosome 3"/>
</dbReference>
<dbReference type="STRING" id="74649.A0A2P6RAE1"/>
<proteinExistence type="predicted"/>
<sequence length="69" mass="7601">MPSYKTVGSGDDAFNTFFSNSKTGVGKHIPRVIFVVLEPTVKAYEQTIKASEICSIVPHQTMTSIDHRS</sequence>
<dbReference type="EMBL" id="PDCK01000041">
    <property type="protein sequence ID" value="PRQ43389.1"/>
    <property type="molecule type" value="Genomic_DNA"/>
</dbReference>
<keyword evidence="2" id="KW-1185">Reference proteome</keyword>
<dbReference type="AlphaFoldDB" id="A0A2P6RAE1"/>
<dbReference type="Gene3D" id="3.40.50.1440">
    <property type="entry name" value="Tubulin/FtsZ, GTPase domain"/>
    <property type="match status" value="1"/>
</dbReference>
<reference evidence="1 2" key="1">
    <citation type="journal article" date="2018" name="Nat. Genet.">
        <title>The Rosa genome provides new insights in the design of modern roses.</title>
        <authorList>
            <person name="Bendahmane M."/>
        </authorList>
    </citation>
    <scope>NUCLEOTIDE SEQUENCE [LARGE SCALE GENOMIC DNA]</scope>
    <source>
        <strain evidence="2">cv. Old Blush</strain>
    </source>
</reference>